<protein>
    <recommendedName>
        <fullName evidence="4">Rrn9 domain-containing protein</fullName>
    </recommendedName>
</protein>
<dbReference type="RefSeq" id="XP_040737921.1">
    <property type="nucleotide sequence ID" value="XM_040882332.1"/>
</dbReference>
<comment type="caution">
    <text evidence="2">The sequence shown here is derived from an EMBL/GenBank/DDBJ whole genome shotgun (WGS) entry which is preliminary data.</text>
</comment>
<feature type="region of interest" description="Disordered" evidence="1">
    <location>
        <begin position="164"/>
        <end position="200"/>
    </location>
</feature>
<proteinExistence type="predicted"/>
<dbReference type="OrthoDB" id="5412288at2759"/>
<gene>
    <name evidence="2" type="ORF">BHQ10_009419</name>
</gene>
<evidence type="ECO:0000313" key="3">
    <source>
        <dbReference type="Proteomes" id="UP000249363"/>
    </source>
</evidence>
<feature type="region of interest" description="Disordered" evidence="1">
    <location>
        <begin position="334"/>
        <end position="353"/>
    </location>
</feature>
<reference evidence="2 3" key="1">
    <citation type="journal article" date="2017" name="Biotechnol. Biofuels">
        <title>Differential beta-glucosidase expression as a function of carbon source availability in Talaromyces amestolkiae: a genomic and proteomic approach.</title>
        <authorList>
            <person name="de Eugenio L.I."/>
            <person name="Mendez-Liter J.A."/>
            <person name="Nieto-Dominguez M."/>
            <person name="Alonso L."/>
            <person name="Gil-Munoz J."/>
            <person name="Barriuso J."/>
            <person name="Prieto A."/>
            <person name="Martinez M.J."/>
        </authorList>
    </citation>
    <scope>NUCLEOTIDE SEQUENCE [LARGE SCALE GENOMIC DNA]</scope>
    <source>
        <strain evidence="2 3">CIB</strain>
    </source>
</reference>
<evidence type="ECO:0008006" key="4">
    <source>
        <dbReference type="Google" id="ProtNLM"/>
    </source>
</evidence>
<evidence type="ECO:0000256" key="1">
    <source>
        <dbReference type="SAM" id="MobiDB-lite"/>
    </source>
</evidence>
<organism evidence="2 3">
    <name type="scientific">Talaromyces amestolkiae</name>
    <dbReference type="NCBI Taxonomy" id="1196081"/>
    <lineage>
        <taxon>Eukaryota</taxon>
        <taxon>Fungi</taxon>
        <taxon>Dikarya</taxon>
        <taxon>Ascomycota</taxon>
        <taxon>Pezizomycotina</taxon>
        <taxon>Eurotiomycetes</taxon>
        <taxon>Eurotiomycetidae</taxon>
        <taxon>Eurotiales</taxon>
        <taxon>Trichocomaceae</taxon>
        <taxon>Talaromyces</taxon>
        <taxon>Talaromyces sect. Talaromyces</taxon>
    </lineage>
</organism>
<dbReference type="AlphaFoldDB" id="A0A364LC87"/>
<accession>A0A364LC87</accession>
<feature type="compositionally biased region" description="Acidic residues" evidence="1">
    <location>
        <begin position="180"/>
        <end position="189"/>
    </location>
</feature>
<dbReference type="STRING" id="1196081.A0A364LC87"/>
<dbReference type="GeneID" id="63798633"/>
<dbReference type="Proteomes" id="UP000249363">
    <property type="component" value="Unassembled WGS sequence"/>
</dbReference>
<dbReference type="EMBL" id="MIKG01000024">
    <property type="protein sequence ID" value="RAO73407.1"/>
    <property type="molecule type" value="Genomic_DNA"/>
</dbReference>
<keyword evidence="3" id="KW-1185">Reference proteome</keyword>
<name>A0A364LC87_TALAM</name>
<sequence>MEDQDIIFNRQAEETVHSFGSDDGTEAFTTEDGLSDHESIRRKTQLRWYGHTKPERDLIKQFKATHRKNLSWLLYRAFLIEQRRKREVIKRRHLEEIAKEDQTDEEEQTKNLKVGLRSRDYITAWPAQPEVLQPENYGLRQGSFSRHKQYPTRRGLPNRALVDLSGLRPNAVPDQQDTTSDSENEESQSEESVTGPGGFAELNEKLHSFKREPEPRPSAQIEEVLLARLMKISKEKFRKRIHTGQLRTDGFDVSADDGLMTVQLRPLARNLIAGLNTFLRGMDEQAFGRGKRRLHYNNWETVMIMASQQGWPKAILRRATARCNAIFKESVRPEQNLSTIKEPKQEESAGPKLHGKNQYLCPVTNCLRHRIPFVQFQNWKEHMDRSHA</sequence>
<evidence type="ECO:0000313" key="2">
    <source>
        <dbReference type="EMBL" id="RAO73407.1"/>
    </source>
</evidence>